<comment type="caution">
    <text evidence="1">The sequence shown here is derived from an EMBL/GenBank/DDBJ whole genome shotgun (WGS) entry which is preliminary data.</text>
</comment>
<proteinExistence type="predicted"/>
<sequence>MPLHLTNRCSLCYLLFNTAIIKHLRTLASHEQRTVATSVFLCLVSIAGSPVSPEGAEPSLRADCTSSDAGSAPALAPTGDGASHESLTPSVTSPAMDSNAGPILGPYDLDPPRRAHWCCNPCG</sequence>
<dbReference type="EMBL" id="CM037614">
    <property type="protein sequence ID" value="KAH8017259.1"/>
    <property type="molecule type" value="Genomic_DNA"/>
</dbReference>
<evidence type="ECO:0000313" key="2">
    <source>
        <dbReference type="Proteomes" id="UP000827872"/>
    </source>
</evidence>
<protein>
    <submittedName>
        <fullName evidence="1">Uncharacterized protein</fullName>
    </submittedName>
</protein>
<reference evidence="1" key="1">
    <citation type="submission" date="2021-08" db="EMBL/GenBank/DDBJ databases">
        <title>The first chromosome-level gecko genome reveals the dynamic sex chromosomes of Neotropical dwarf geckos (Sphaerodactylidae: Sphaerodactylus).</title>
        <authorList>
            <person name="Pinto B.J."/>
            <person name="Keating S.E."/>
            <person name="Gamble T."/>
        </authorList>
    </citation>
    <scope>NUCLEOTIDE SEQUENCE</scope>
    <source>
        <strain evidence="1">TG3544</strain>
    </source>
</reference>
<name>A0ACB8GCM5_9SAUR</name>
<dbReference type="Proteomes" id="UP000827872">
    <property type="component" value="Linkage Group LG01"/>
</dbReference>
<organism evidence="1 2">
    <name type="scientific">Sphaerodactylus townsendi</name>
    <dbReference type="NCBI Taxonomy" id="933632"/>
    <lineage>
        <taxon>Eukaryota</taxon>
        <taxon>Metazoa</taxon>
        <taxon>Chordata</taxon>
        <taxon>Craniata</taxon>
        <taxon>Vertebrata</taxon>
        <taxon>Euteleostomi</taxon>
        <taxon>Lepidosauria</taxon>
        <taxon>Squamata</taxon>
        <taxon>Bifurcata</taxon>
        <taxon>Gekkota</taxon>
        <taxon>Sphaerodactylidae</taxon>
        <taxon>Sphaerodactylus</taxon>
    </lineage>
</organism>
<accession>A0ACB8GCM5</accession>
<keyword evidence="2" id="KW-1185">Reference proteome</keyword>
<evidence type="ECO:0000313" key="1">
    <source>
        <dbReference type="EMBL" id="KAH8017259.1"/>
    </source>
</evidence>
<gene>
    <name evidence="1" type="ORF">K3G42_027745</name>
</gene>